<gene>
    <name evidence="9" type="ORF">ACFPPD_18110</name>
</gene>
<evidence type="ECO:0000256" key="3">
    <source>
        <dbReference type="ARBA" id="ARBA00022692"/>
    </source>
</evidence>
<comment type="caution">
    <text evidence="9">The sequence shown here is derived from an EMBL/GenBank/DDBJ whole genome shotgun (WGS) entry which is preliminary data.</text>
</comment>
<name>A0ABW0M1D1_9BACL</name>
<feature type="transmembrane region" description="Helical" evidence="7">
    <location>
        <begin position="55"/>
        <end position="75"/>
    </location>
</feature>
<keyword evidence="4 7" id="KW-1133">Transmembrane helix</keyword>
<keyword evidence="10" id="KW-1185">Reference proteome</keyword>
<dbReference type="RefSeq" id="WP_209748964.1">
    <property type="nucleotide sequence ID" value="NZ_JBHSMH010000067.1"/>
</dbReference>
<proteinExistence type="predicted"/>
<dbReference type="Proteomes" id="UP001596105">
    <property type="component" value="Unassembled WGS sequence"/>
</dbReference>
<keyword evidence="5 7" id="KW-0472">Membrane</keyword>
<dbReference type="Pfam" id="PF12791">
    <property type="entry name" value="RsgI_N"/>
    <property type="match status" value="1"/>
</dbReference>
<feature type="compositionally biased region" description="Basic and acidic residues" evidence="6">
    <location>
        <begin position="299"/>
        <end position="366"/>
    </location>
</feature>
<evidence type="ECO:0000256" key="2">
    <source>
        <dbReference type="ARBA" id="ARBA00022475"/>
    </source>
</evidence>
<reference evidence="10" key="1">
    <citation type="journal article" date="2019" name="Int. J. Syst. Evol. Microbiol.">
        <title>The Global Catalogue of Microorganisms (GCM) 10K type strain sequencing project: providing services to taxonomists for standard genome sequencing and annotation.</title>
        <authorList>
            <consortium name="The Broad Institute Genomics Platform"/>
            <consortium name="The Broad Institute Genome Sequencing Center for Infectious Disease"/>
            <person name="Wu L."/>
            <person name="Ma J."/>
        </authorList>
    </citation>
    <scope>NUCLEOTIDE SEQUENCE [LARGE SCALE GENOMIC DNA]</scope>
    <source>
        <strain evidence="10">CCUG 57113</strain>
    </source>
</reference>
<organism evidence="9 10">
    <name type="scientific">Cohnella suwonensis</name>
    <dbReference type="NCBI Taxonomy" id="696072"/>
    <lineage>
        <taxon>Bacteria</taxon>
        <taxon>Bacillati</taxon>
        <taxon>Bacillota</taxon>
        <taxon>Bacilli</taxon>
        <taxon>Bacillales</taxon>
        <taxon>Paenibacillaceae</taxon>
        <taxon>Cohnella</taxon>
    </lineage>
</organism>
<evidence type="ECO:0000259" key="8">
    <source>
        <dbReference type="PROSITE" id="PS51849"/>
    </source>
</evidence>
<feature type="region of interest" description="Disordered" evidence="6">
    <location>
        <begin position="261"/>
        <end position="423"/>
    </location>
</feature>
<dbReference type="Pfam" id="PF23750">
    <property type="entry name" value="RsgI_M"/>
    <property type="match status" value="1"/>
</dbReference>
<dbReference type="EMBL" id="JBHSMH010000067">
    <property type="protein sequence ID" value="MFC5470611.1"/>
    <property type="molecule type" value="Genomic_DNA"/>
</dbReference>
<protein>
    <submittedName>
        <fullName evidence="9">Anti-sigma factor domain-containing protein</fullName>
    </submittedName>
</protein>
<comment type="subcellular location">
    <subcellularLocation>
        <location evidence="1">Cell membrane</location>
        <topology evidence="1">Single-pass membrane protein</topology>
    </subcellularLocation>
</comment>
<dbReference type="InterPro" id="IPR055431">
    <property type="entry name" value="RsgI_M"/>
</dbReference>
<feature type="compositionally biased region" description="Basic and acidic residues" evidence="6">
    <location>
        <begin position="377"/>
        <end position="423"/>
    </location>
</feature>
<evidence type="ECO:0000313" key="10">
    <source>
        <dbReference type="Proteomes" id="UP001596105"/>
    </source>
</evidence>
<evidence type="ECO:0000256" key="6">
    <source>
        <dbReference type="SAM" id="MobiDB-lite"/>
    </source>
</evidence>
<evidence type="ECO:0000256" key="5">
    <source>
        <dbReference type="ARBA" id="ARBA00023136"/>
    </source>
</evidence>
<evidence type="ECO:0000256" key="1">
    <source>
        <dbReference type="ARBA" id="ARBA00004162"/>
    </source>
</evidence>
<keyword evidence="3 7" id="KW-0812">Transmembrane</keyword>
<evidence type="ECO:0000256" key="7">
    <source>
        <dbReference type="SAM" id="Phobius"/>
    </source>
</evidence>
<evidence type="ECO:0000313" key="9">
    <source>
        <dbReference type="EMBL" id="MFC5470611.1"/>
    </source>
</evidence>
<accession>A0ABW0M1D1</accession>
<dbReference type="InterPro" id="IPR024449">
    <property type="entry name" value="Anti-sigma_RsgI_N"/>
</dbReference>
<keyword evidence="2" id="KW-1003">Cell membrane</keyword>
<dbReference type="PROSITE" id="PS51849">
    <property type="entry name" value="RSGI_N"/>
    <property type="match status" value="1"/>
</dbReference>
<feature type="compositionally biased region" description="Basic and acidic residues" evidence="6">
    <location>
        <begin position="261"/>
        <end position="283"/>
    </location>
</feature>
<evidence type="ECO:0000256" key="4">
    <source>
        <dbReference type="ARBA" id="ARBA00022989"/>
    </source>
</evidence>
<sequence length="423" mass="46260">MNRGTVMALEKRSAVLLMPDGRFVRVKREPQHEIGEEAFARGDGARSTARTRRRMLQAGASAMAIMLVAFGFFLFRTPPVVAYVSMDINPSIEIGLDAKKNVRELRAVNEDALLVVEGIRFKGRKLEDVMNEVAGQLAEGHYLSVEDGDIVIVNVPVRSPGREWEEIVTDTVSRILNEAASDGAADSLRVTTFTVPKEIRDDANANGISSGKMAFWLISKQEGHDVTLDAIKASSLEDIASDWGGVKQVIGDYENKRLVVDDRGGLRPKGDDDGKKSDGDKKNGTAGTSNNGEDLQGDNVKKPDEGKKTEGDISDDGKKNGDKKNDGNKNDDQKNDDQKNDDQKNDDKKNEDEKNDDKKNDDKKNDGQPATASAKPTDNDNDRNSGGDRLGSDRDNDKNDKGQNDGKRGNGRDGGRDGRDDRD</sequence>
<feature type="domain" description="RsgI N-terminal anti-sigma" evidence="8">
    <location>
        <begin position="2"/>
        <end position="49"/>
    </location>
</feature>